<feature type="repeat" description="TPR" evidence="1">
    <location>
        <begin position="81"/>
        <end position="114"/>
    </location>
</feature>
<evidence type="ECO:0000256" key="2">
    <source>
        <dbReference type="SAM" id="MobiDB-lite"/>
    </source>
</evidence>
<feature type="compositionally biased region" description="Basic and acidic residues" evidence="2">
    <location>
        <begin position="255"/>
        <end position="265"/>
    </location>
</feature>
<feature type="chain" id="PRO_5040899616" description="Tetratricopeptide repeat protein" evidence="3">
    <location>
        <begin position="32"/>
        <end position="591"/>
    </location>
</feature>
<name>A0A9X4ASP6_9BACT</name>
<keyword evidence="5" id="KW-1185">Reference proteome</keyword>
<dbReference type="InterPro" id="IPR011990">
    <property type="entry name" value="TPR-like_helical_dom_sf"/>
</dbReference>
<sequence length="591" mass="62424">MYLRPFGSFAAFALSAVLVGGLCGYPSTAFAAGEKDKEALKLHDQAMDEDYLAVEFDKAEKKLKDALKKCGDDGCSPKVVGKLHVALGTVYGGSNKLDKAKEEFIEALKADPSATLIESLTTPELTKAFEEAKKQAKPSKPTGPSKPPPSSEDGGEDGGDKPGGDLEHTPIAEQAVNTPVPVFIEVGDDVTVEKATLRYKPFGASKWISLEMQRVGKGWGAEIPCSDVTTTGDIKYYIVVTDDGGEQLKAGSQKDPYRVPIKRELEGDEPSLPGKKPPRQCKAKEDCPPGLPGCEKTSKEEKRGEKGWGATCEADQECQAGLICQNGQCEEGKREGGDEGPEPAGKGKKNIIGLGGQLDLMLISSAENVCSGENDTYYCFHAGTTDRFFGDPISATGTNGIQGGFGLAGGRAFASYDREFAKAGPGAFGAGVRFGIAFGGHPSSDEQPPNALHPQMVAFPPIHGELRAWYSFGGSQFEQGQIRPFGFIGVGLAKVSASVPVTVCDRLQKNGEDAIAPEDDDAECPGTGTRSSVQRELDAYQISGLNFISVGGGATYAITPNFGVTAEIKAMFMLTTFSVVIAPSLGPVFAF</sequence>
<feature type="region of interest" description="Disordered" evidence="2">
    <location>
        <begin position="130"/>
        <end position="174"/>
    </location>
</feature>
<feature type="signal peptide" evidence="3">
    <location>
        <begin position="1"/>
        <end position="31"/>
    </location>
</feature>
<accession>A0A9X4ASP6</accession>
<keyword evidence="1" id="KW-0802">TPR repeat</keyword>
<comment type="caution">
    <text evidence="4">The sequence shown here is derived from an EMBL/GenBank/DDBJ whole genome shotgun (WGS) entry which is preliminary data.</text>
</comment>
<feature type="compositionally biased region" description="Basic and acidic residues" evidence="2">
    <location>
        <begin position="158"/>
        <end position="170"/>
    </location>
</feature>
<feature type="region of interest" description="Disordered" evidence="2">
    <location>
        <begin position="246"/>
        <end position="287"/>
    </location>
</feature>
<protein>
    <recommendedName>
        <fullName evidence="6">Tetratricopeptide repeat protein</fullName>
    </recommendedName>
</protein>
<evidence type="ECO:0008006" key="6">
    <source>
        <dbReference type="Google" id="ProtNLM"/>
    </source>
</evidence>
<dbReference type="InterPro" id="IPR019734">
    <property type="entry name" value="TPR_rpt"/>
</dbReference>
<dbReference type="AlphaFoldDB" id="A0A9X4ASP6"/>
<gene>
    <name evidence="4" type="ORF">KEG57_23055</name>
</gene>
<reference evidence="4 5" key="1">
    <citation type="submission" date="2021-04" db="EMBL/GenBank/DDBJ databases">
        <title>Genome analysis of Polyangium sp.</title>
        <authorList>
            <person name="Li Y."/>
            <person name="Wang J."/>
        </authorList>
    </citation>
    <scope>NUCLEOTIDE SEQUENCE [LARGE SCALE GENOMIC DNA]</scope>
    <source>
        <strain evidence="4 5">SDU14</strain>
    </source>
</reference>
<keyword evidence="3" id="KW-0732">Signal</keyword>
<proteinExistence type="predicted"/>
<dbReference type="PROSITE" id="PS50005">
    <property type="entry name" value="TPR"/>
    <property type="match status" value="1"/>
</dbReference>
<dbReference type="Gene3D" id="1.25.40.10">
    <property type="entry name" value="Tetratricopeptide repeat domain"/>
    <property type="match status" value="1"/>
</dbReference>
<evidence type="ECO:0000313" key="5">
    <source>
        <dbReference type="Proteomes" id="UP001151081"/>
    </source>
</evidence>
<evidence type="ECO:0000256" key="3">
    <source>
        <dbReference type="SAM" id="SignalP"/>
    </source>
</evidence>
<dbReference type="RefSeq" id="WP_272423477.1">
    <property type="nucleotide sequence ID" value="NZ_JAGTJJ010000013.1"/>
</dbReference>
<evidence type="ECO:0000256" key="1">
    <source>
        <dbReference type="PROSITE-ProRule" id="PRU00339"/>
    </source>
</evidence>
<organism evidence="4 5">
    <name type="scientific">Polyangium jinanense</name>
    <dbReference type="NCBI Taxonomy" id="2829994"/>
    <lineage>
        <taxon>Bacteria</taxon>
        <taxon>Pseudomonadati</taxon>
        <taxon>Myxococcota</taxon>
        <taxon>Polyangia</taxon>
        <taxon>Polyangiales</taxon>
        <taxon>Polyangiaceae</taxon>
        <taxon>Polyangium</taxon>
    </lineage>
</organism>
<dbReference type="Proteomes" id="UP001151081">
    <property type="component" value="Unassembled WGS sequence"/>
</dbReference>
<dbReference type="EMBL" id="JAGTJJ010000013">
    <property type="protein sequence ID" value="MDC3983408.1"/>
    <property type="molecule type" value="Genomic_DNA"/>
</dbReference>
<evidence type="ECO:0000313" key="4">
    <source>
        <dbReference type="EMBL" id="MDC3983408.1"/>
    </source>
</evidence>